<dbReference type="InterPro" id="IPR023214">
    <property type="entry name" value="HAD_sf"/>
</dbReference>
<dbReference type="InterPro" id="IPR041492">
    <property type="entry name" value="HAD_2"/>
</dbReference>
<evidence type="ECO:0000256" key="1">
    <source>
        <dbReference type="ARBA" id="ARBA00000830"/>
    </source>
</evidence>
<keyword evidence="6" id="KW-0479">Metal-binding</keyword>
<dbReference type="Pfam" id="PF13419">
    <property type="entry name" value="HAD_2"/>
    <property type="match status" value="1"/>
</dbReference>
<dbReference type="Gene3D" id="1.10.150.240">
    <property type="entry name" value="Putative phosphatase, domain 2"/>
    <property type="match status" value="1"/>
</dbReference>
<comment type="cofactor">
    <cofactor evidence="2">
        <name>Mg(2+)</name>
        <dbReference type="ChEBI" id="CHEBI:18420"/>
    </cofactor>
</comment>
<evidence type="ECO:0000256" key="8">
    <source>
        <dbReference type="ARBA" id="ARBA00022842"/>
    </source>
</evidence>
<dbReference type="Proteomes" id="UP000031631">
    <property type="component" value="Chromosome"/>
</dbReference>
<dbReference type="PANTHER" id="PTHR43434:SF23">
    <property type="entry name" value="PHOSPHOGLYCOLATE PHOSPHATASE"/>
    <property type="match status" value="1"/>
</dbReference>
<protein>
    <recommendedName>
        <fullName evidence="5">phosphoglycolate phosphatase</fullName>
        <ecNumber evidence="5">3.1.3.18</ecNumber>
    </recommendedName>
</protein>
<reference evidence="10 11" key="1">
    <citation type="journal article" date="2014" name="PLoS ONE">
        <title>Physiological and genomic features of a novel sulfur-oxidizing gammaproteobacterium belonging to a previously uncultivated symbiotic lineage isolated from a hydrothermal vent.</title>
        <authorList>
            <person name="Nunoura T."/>
            <person name="Takaki Y."/>
            <person name="Kazama H."/>
            <person name="Kakuta J."/>
            <person name="Shimamura S."/>
            <person name="Makita H."/>
            <person name="Hirai M."/>
            <person name="Miyazaki M."/>
            <person name="Takai K."/>
        </authorList>
    </citation>
    <scope>NUCLEOTIDE SEQUENCE [LARGE SCALE GENOMIC DNA]</scope>
    <source>
        <strain evidence="10 11">Hiromi1</strain>
    </source>
</reference>
<dbReference type="InterPro" id="IPR050155">
    <property type="entry name" value="HAD-like_hydrolase_sf"/>
</dbReference>
<dbReference type="GO" id="GO:0005975">
    <property type="term" value="P:carbohydrate metabolic process"/>
    <property type="evidence" value="ECO:0007669"/>
    <property type="project" value="InterPro"/>
</dbReference>
<accession>A0A7U6GK28</accession>
<dbReference type="InterPro" id="IPR036412">
    <property type="entry name" value="HAD-like_sf"/>
</dbReference>
<dbReference type="InterPro" id="IPR037512">
    <property type="entry name" value="PGPase_prok"/>
</dbReference>
<dbReference type="EMBL" id="AP012273">
    <property type="protein sequence ID" value="BAO45050.1"/>
    <property type="molecule type" value="Genomic_DNA"/>
</dbReference>
<evidence type="ECO:0000256" key="6">
    <source>
        <dbReference type="ARBA" id="ARBA00022723"/>
    </source>
</evidence>
<evidence type="ECO:0000256" key="2">
    <source>
        <dbReference type="ARBA" id="ARBA00001946"/>
    </source>
</evidence>
<dbReference type="GO" id="GO:0005829">
    <property type="term" value="C:cytosol"/>
    <property type="evidence" value="ECO:0007669"/>
    <property type="project" value="TreeGrafter"/>
</dbReference>
<dbReference type="OrthoDB" id="9776368at2"/>
<dbReference type="SFLD" id="SFLDG01129">
    <property type="entry name" value="C1.5:_HAD__Beta-PGM__Phosphata"/>
    <property type="match status" value="1"/>
</dbReference>
<evidence type="ECO:0000256" key="9">
    <source>
        <dbReference type="ARBA" id="ARBA00023277"/>
    </source>
</evidence>
<evidence type="ECO:0000256" key="3">
    <source>
        <dbReference type="ARBA" id="ARBA00004818"/>
    </source>
</evidence>
<dbReference type="NCBIfam" id="TIGR01549">
    <property type="entry name" value="HAD-SF-IA-v1"/>
    <property type="match status" value="1"/>
</dbReference>
<comment type="catalytic activity">
    <reaction evidence="1">
        <text>2-phosphoglycolate + H2O = glycolate + phosphate</text>
        <dbReference type="Rhea" id="RHEA:14369"/>
        <dbReference type="ChEBI" id="CHEBI:15377"/>
        <dbReference type="ChEBI" id="CHEBI:29805"/>
        <dbReference type="ChEBI" id="CHEBI:43474"/>
        <dbReference type="ChEBI" id="CHEBI:58033"/>
        <dbReference type="EC" id="3.1.3.18"/>
    </reaction>
</comment>
<dbReference type="NCBIfam" id="TIGR01509">
    <property type="entry name" value="HAD-SF-IA-v3"/>
    <property type="match status" value="1"/>
</dbReference>
<sequence length="213" mass="23775">MLFDLDGTLADTAPDLALALNRTLEHFGQPTLPFEAIRPVVSHGGMALIRRGFAMEPDEEGFEERRQYLLDQYLDNICAQTRLFPGMDQVVRQLCQKEIPWGIVTNKPAWLTNPLMAALPMPCTTEVIISGDTLPQRKPHPAPLLLAAQQLDLAPGHCLYVGDAERDIEAGRAAGMSTACALFGYLQEQDRPEDWQADFRLQRPEELLRLLPG</sequence>
<comment type="similarity">
    <text evidence="4">Belongs to the HAD-like hydrolase superfamily. CbbY/CbbZ/Gph/YieH family.</text>
</comment>
<evidence type="ECO:0000256" key="4">
    <source>
        <dbReference type="ARBA" id="ARBA00006171"/>
    </source>
</evidence>
<dbReference type="EC" id="3.1.3.18" evidence="5"/>
<keyword evidence="9" id="KW-0119">Carbohydrate metabolism</keyword>
<evidence type="ECO:0000313" key="10">
    <source>
        <dbReference type="EMBL" id="BAO45050.1"/>
    </source>
</evidence>
<dbReference type="InterPro" id="IPR006439">
    <property type="entry name" value="HAD-SF_hydro_IA"/>
</dbReference>
<dbReference type="InterPro" id="IPR023198">
    <property type="entry name" value="PGP-like_dom2"/>
</dbReference>
<dbReference type="Gene3D" id="3.40.50.1000">
    <property type="entry name" value="HAD superfamily/HAD-like"/>
    <property type="match status" value="1"/>
</dbReference>
<dbReference type="GO" id="GO:0046872">
    <property type="term" value="F:metal ion binding"/>
    <property type="evidence" value="ECO:0007669"/>
    <property type="project" value="UniProtKB-KW"/>
</dbReference>
<name>A0A7U6GK28_9GAMM</name>
<keyword evidence="11" id="KW-1185">Reference proteome</keyword>
<dbReference type="SUPFAM" id="SSF56784">
    <property type="entry name" value="HAD-like"/>
    <property type="match status" value="1"/>
</dbReference>
<keyword evidence="8" id="KW-0460">Magnesium</keyword>
<proteinExistence type="inferred from homology"/>
<evidence type="ECO:0000256" key="7">
    <source>
        <dbReference type="ARBA" id="ARBA00022801"/>
    </source>
</evidence>
<dbReference type="GO" id="GO:0006281">
    <property type="term" value="P:DNA repair"/>
    <property type="evidence" value="ECO:0007669"/>
    <property type="project" value="TreeGrafter"/>
</dbReference>
<dbReference type="AlphaFoldDB" id="A0A7U6GK28"/>
<comment type="pathway">
    <text evidence="3">Organic acid metabolism; glycolate biosynthesis; glycolate from 2-phosphoglycolate: step 1/1.</text>
</comment>
<evidence type="ECO:0000313" key="11">
    <source>
        <dbReference type="Proteomes" id="UP000031631"/>
    </source>
</evidence>
<keyword evidence="7 10" id="KW-0378">Hydrolase</keyword>
<dbReference type="SFLD" id="SFLDS00003">
    <property type="entry name" value="Haloacid_Dehalogenase"/>
    <property type="match status" value="1"/>
</dbReference>
<dbReference type="KEGG" id="tbn:TBH_C2138"/>
<dbReference type="GO" id="GO:0008967">
    <property type="term" value="F:phosphoglycolate phosphatase activity"/>
    <property type="evidence" value="ECO:0007669"/>
    <property type="project" value="UniProtKB-EC"/>
</dbReference>
<evidence type="ECO:0000256" key="5">
    <source>
        <dbReference type="ARBA" id="ARBA00013078"/>
    </source>
</evidence>
<gene>
    <name evidence="10" type="ORF">TBH_C2138</name>
</gene>
<dbReference type="NCBIfam" id="TIGR01449">
    <property type="entry name" value="PGP_bact"/>
    <property type="match status" value="1"/>
</dbReference>
<organism evidence="10 11">
    <name type="scientific">Thiolapillus brandeum</name>
    <dbReference type="NCBI Taxonomy" id="1076588"/>
    <lineage>
        <taxon>Bacteria</taxon>
        <taxon>Pseudomonadati</taxon>
        <taxon>Pseudomonadota</taxon>
        <taxon>Gammaproteobacteria</taxon>
        <taxon>Chromatiales</taxon>
        <taxon>Sedimenticolaceae</taxon>
        <taxon>Thiolapillus</taxon>
    </lineage>
</organism>
<dbReference type="PANTHER" id="PTHR43434">
    <property type="entry name" value="PHOSPHOGLYCOLATE PHOSPHATASE"/>
    <property type="match status" value="1"/>
</dbReference>